<dbReference type="SUPFAM" id="SSF52218">
    <property type="entry name" value="Flavoproteins"/>
    <property type="match status" value="1"/>
</dbReference>
<dbReference type="PANTHER" id="PTHR10204:SF34">
    <property type="entry name" value="NAD(P)H DEHYDROGENASE [QUINONE] 1 ISOFORM 1"/>
    <property type="match status" value="1"/>
</dbReference>
<comment type="similarity">
    <text evidence="1">Belongs to the NAD(P)H dehydrogenase (quinone) family.</text>
</comment>
<evidence type="ECO:0000313" key="5">
    <source>
        <dbReference type="Proteomes" id="UP000285794"/>
    </source>
</evidence>
<evidence type="ECO:0000259" key="3">
    <source>
        <dbReference type="Pfam" id="PF02525"/>
    </source>
</evidence>
<dbReference type="RefSeq" id="WP_125031231.1">
    <property type="nucleotide sequence ID" value="NZ_JAPXVP010000011.1"/>
</dbReference>
<reference evidence="4 5" key="1">
    <citation type="submission" date="2018-07" db="EMBL/GenBank/DDBJ databases">
        <title>Draft genome sequence of Ancylomarina sp. M1P.</title>
        <authorList>
            <person name="Yadav S."/>
            <person name="Villanueva L."/>
            <person name="Damste J.S.S."/>
        </authorList>
    </citation>
    <scope>NUCLEOTIDE SEQUENCE [LARGE SCALE GENOMIC DNA]</scope>
    <source>
        <strain evidence="4 5">M1P</strain>
    </source>
</reference>
<evidence type="ECO:0000256" key="1">
    <source>
        <dbReference type="ARBA" id="ARBA00006252"/>
    </source>
</evidence>
<gene>
    <name evidence="4" type="ORF">DWB61_12545</name>
</gene>
<dbReference type="AlphaFoldDB" id="A0A425XYW9"/>
<dbReference type="EMBL" id="QQWG01000013">
    <property type="protein sequence ID" value="RRG20369.1"/>
    <property type="molecule type" value="Genomic_DNA"/>
</dbReference>
<accession>A0A425XYW9</accession>
<proteinExistence type="inferred from homology"/>
<feature type="domain" description="Flavodoxin-like fold" evidence="3">
    <location>
        <begin position="1"/>
        <end position="171"/>
    </location>
</feature>
<name>A0A425XYW9_9BACT</name>
<keyword evidence="5" id="KW-1185">Reference proteome</keyword>
<protein>
    <submittedName>
        <fullName evidence="4">Flavodoxin family protein</fullName>
    </submittedName>
</protein>
<dbReference type="GO" id="GO:0003955">
    <property type="term" value="F:NAD(P)H dehydrogenase (quinone) activity"/>
    <property type="evidence" value="ECO:0007669"/>
    <property type="project" value="TreeGrafter"/>
</dbReference>
<sequence>MKHLIIYSHFNPDSFTKAVTDKLFDTAKAKGHEIKMIDLYADQFDPVLKASDIQTEIETPKNILAYQELIKWADHYSVIYPLWWGQMPAILKGFIDRVFANGVAFQYGPEGPKGLLGGRSARVIINTGTPDIYYEQTGMHKAQVRVNDAGVFGFCGIDTQITFFGDVAMGSDDLRKSYLEQVPVLVP</sequence>
<evidence type="ECO:0000256" key="2">
    <source>
        <dbReference type="ARBA" id="ARBA00023002"/>
    </source>
</evidence>
<dbReference type="Gene3D" id="3.40.50.360">
    <property type="match status" value="1"/>
</dbReference>
<dbReference type="InterPro" id="IPR029039">
    <property type="entry name" value="Flavoprotein-like_sf"/>
</dbReference>
<dbReference type="InterPro" id="IPR051545">
    <property type="entry name" value="NAD(P)H_dehydrogenase_qn"/>
</dbReference>
<comment type="caution">
    <text evidence="4">The sequence shown here is derived from an EMBL/GenBank/DDBJ whole genome shotgun (WGS) entry which is preliminary data.</text>
</comment>
<dbReference type="PANTHER" id="PTHR10204">
    <property type="entry name" value="NAD P H OXIDOREDUCTASE-RELATED"/>
    <property type="match status" value="1"/>
</dbReference>
<keyword evidence="2" id="KW-0560">Oxidoreductase</keyword>
<dbReference type="GO" id="GO:0005829">
    <property type="term" value="C:cytosol"/>
    <property type="evidence" value="ECO:0007669"/>
    <property type="project" value="TreeGrafter"/>
</dbReference>
<evidence type="ECO:0000313" key="4">
    <source>
        <dbReference type="EMBL" id="RRG20369.1"/>
    </source>
</evidence>
<dbReference type="InterPro" id="IPR003680">
    <property type="entry name" value="Flavodoxin_fold"/>
</dbReference>
<dbReference type="OrthoDB" id="652200at2"/>
<dbReference type="Proteomes" id="UP000285794">
    <property type="component" value="Unassembled WGS sequence"/>
</dbReference>
<dbReference type="Pfam" id="PF02525">
    <property type="entry name" value="Flavodoxin_2"/>
    <property type="match status" value="1"/>
</dbReference>
<organism evidence="4 5">
    <name type="scientific">Ancylomarina euxinus</name>
    <dbReference type="NCBI Taxonomy" id="2283627"/>
    <lineage>
        <taxon>Bacteria</taxon>
        <taxon>Pseudomonadati</taxon>
        <taxon>Bacteroidota</taxon>
        <taxon>Bacteroidia</taxon>
        <taxon>Marinilabiliales</taxon>
        <taxon>Marinifilaceae</taxon>
        <taxon>Ancylomarina</taxon>
    </lineage>
</organism>